<reference evidence="5 6" key="1">
    <citation type="submission" date="2021-04" db="EMBL/GenBank/DDBJ databases">
        <title>Pseudomonas rustica sp. nov. isolated from raw milk.</title>
        <authorList>
            <person name="Fiedler G."/>
            <person name="Gieschler S."/>
            <person name="Kabisch J."/>
            <person name="Grimmler C."/>
            <person name="Brinks E."/>
            <person name="Wagner N."/>
            <person name="Hetzer B."/>
            <person name="Franz C.M.A.P."/>
            <person name="Boehnlein C."/>
        </authorList>
    </citation>
    <scope>NUCLEOTIDE SEQUENCE [LARGE SCALE GENOMIC DNA]</scope>
    <source>
        <strain evidence="5 6">MBT-4</strain>
    </source>
</reference>
<gene>
    <name evidence="5" type="ORF">KFS80_26235</name>
</gene>
<feature type="compositionally biased region" description="Basic and acidic residues" evidence="2">
    <location>
        <begin position="9"/>
        <end position="23"/>
    </location>
</feature>
<dbReference type="InterPro" id="IPR009628">
    <property type="entry name" value="Phage_tape_measure_N"/>
</dbReference>
<feature type="domain" description="Bacteriophage tail tape measure N-terminal" evidence="3">
    <location>
        <begin position="136"/>
        <end position="336"/>
    </location>
</feature>
<evidence type="ECO:0000313" key="6">
    <source>
        <dbReference type="Proteomes" id="UP000676035"/>
    </source>
</evidence>
<dbReference type="Pfam" id="PF06791">
    <property type="entry name" value="TMP_2"/>
    <property type="match status" value="1"/>
</dbReference>
<evidence type="ECO:0000256" key="2">
    <source>
        <dbReference type="SAM" id="MobiDB-lite"/>
    </source>
</evidence>
<evidence type="ECO:0000259" key="4">
    <source>
        <dbReference type="Pfam" id="PF09718"/>
    </source>
</evidence>
<organism evidence="5 6">
    <name type="scientific">Pseudomonas rustica</name>
    <dbReference type="NCBI Taxonomy" id="2827099"/>
    <lineage>
        <taxon>Bacteria</taxon>
        <taxon>Pseudomonadati</taxon>
        <taxon>Pseudomonadota</taxon>
        <taxon>Gammaproteobacteria</taxon>
        <taxon>Pseudomonadales</taxon>
        <taxon>Pseudomonadaceae</taxon>
        <taxon>Pseudomonas</taxon>
    </lineage>
</organism>
<evidence type="ECO:0000259" key="3">
    <source>
        <dbReference type="Pfam" id="PF06791"/>
    </source>
</evidence>
<feature type="coiled-coil region" evidence="1">
    <location>
        <begin position="556"/>
        <end position="583"/>
    </location>
</feature>
<dbReference type="Pfam" id="PF09718">
    <property type="entry name" value="Tape_meas_lam_C"/>
    <property type="match status" value="1"/>
</dbReference>
<keyword evidence="6" id="KW-1185">Reference proteome</keyword>
<keyword evidence="1" id="KW-0175">Coiled coil</keyword>
<name>A0ABS5N7Q6_9PSED</name>
<feature type="domain" description="Bacteriophage tail tape measure C-terminal" evidence="4">
    <location>
        <begin position="720"/>
        <end position="793"/>
    </location>
</feature>
<evidence type="ECO:0000313" key="5">
    <source>
        <dbReference type="EMBL" id="MBS4081797.1"/>
    </source>
</evidence>
<protein>
    <submittedName>
        <fullName evidence="5">Phage tail tape measure protein</fullName>
    </submittedName>
</protein>
<dbReference type="NCBIfam" id="TIGR01541">
    <property type="entry name" value="tape_meas_lam_C"/>
    <property type="match status" value="1"/>
</dbReference>
<dbReference type="InterPro" id="IPR006431">
    <property type="entry name" value="Phage_tape_meas_C"/>
</dbReference>
<feature type="region of interest" description="Disordered" evidence="2">
    <location>
        <begin position="1"/>
        <end position="23"/>
    </location>
</feature>
<proteinExistence type="predicted"/>
<dbReference type="Proteomes" id="UP000676035">
    <property type="component" value="Unassembled WGS sequence"/>
</dbReference>
<evidence type="ECO:0000256" key="1">
    <source>
        <dbReference type="SAM" id="Coils"/>
    </source>
</evidence>
<dbReference type="Pfam" id="PF24622">
    <property type="entry name" value="TMP_4"/>
    <property type="match status" value="1"/>
</dbReference>
<dbReference type="EMBL" id="JAGYHF010000022">
    <property type="protein sequence ID" value="MBS4081797.1"/>
    <property type="molecule type" value="Genomic_DNA"/>
</dbReference>
<sequence length="966" mass="102979">MAQTSRLVLEIDSRDAEQKAADTRKALEELESLGIPTQRSMAKVGAGLSESGKSADGARKSYGYYREEVEQLLGRLDPLRKKQQELAKSQAELAAAFKRGDIGDAGYKEFSSIIRDQSTAITAQRAALGSLNGDLGKTGMTAKATAAALRGVPAQFTDIAVSLQAGQAPLTVLLQQGGQLKDMFGGIGPAAKALGGYVAGLVNPFTIAGAAIAAFALAAYKGYEQAEQYRKALVITGDAAGRTADDLIALSNSLAKGRNFTEATQAVLALAGSGRLVGDAFTEVARASTELSVATGKNAGEIADQLSRTKGSVTDLAAEYSDKYGVITQAVYEQIRSLEQQGNRMEAIKVLAGTVADEMGARNREMVESTRGLAKAWDDVKTSVSSAWNELKTELSASPELFKLQHLQSQLESAREIGDKALITGLEKQVDLAQKAVDAQVQRTEAASHELQERRTTISADEKWFSITNKNMSEQKKLALDIAEARKVGLEAGKSQAEIDKEVAAIQARFDKSQPKPKSVTEDAGQRMLDEARQRYAVLQQQNALIGSQADGTKSLGTEAKKLLELEQQIADLKDKKTLTAAQKQILAMADLNLAQQKQNASLEKQTELLATAAEQRQKLAAFQENLQSQLKTAQTGLDNDLAGLGMGDQQRQRLKEQLSIQQSYQSQMDRLTYDYNKSDRSAGKTDLYNQQTEALRSALQTRLAMQQQYYTDVDKAQSDWALGASSAFQTYSEQARDVAGQTRNLFTNAFSNMEDGIIQFVKTGKLSFKDLADGIIADLIRIQVRQAAVGIFGTLFSGLAGAGASAAGNGFAAGSAAATSSSLGASAAGYSSKFGFSDGGYTGDGGKFEPKGVVHGGEFVVRKEAVSQPGAREFLERMNANTKGYADGGYVGATAAGSTSNVVPISSGASAAPVIQQSFSFQGTPDDATVNMVREAAMQGAKGGYELVVRDLKMNGTIRQLIARR</sequence>
<dbReference type="RefSeq" id="WP_212546399.1">
    <property type="nucleotide sequence ID" value="NZ_JAGYHF010000022.1"/>
</dbReference>
<comment type="caution">
    <text evidence="5">The sequence shown here is derived from an EMBL/GenBank/DDBJ whole genome shotgun (WGS) entry which is preliminary data.</text>
</comment>
<accession>A0ABS5N7Q6</accession>